<dbReference type="Proteomes" id="UP000667802">
    <property type="component" value="Unassembled WGS sequence"/>
</dbReference>
<dbReference type="InterPro" id="IPR011009">
    <property type="entry name" value="Kinase-like_dom_sf"/>
</dbReference>
<reference evidence="6" key="1">
    <citation type="journal article" date="2021" name="Science">
        <title>Hunting the eagle killer: A cyanobacterial neurotoxin causes vacuolar myelinopathy.</title>
        <authorList>
            <person name="Breinlinger S."/>
            <person name="Phillips T.J."/>
            <person name="Haram B.N."/>
            <person name="Mares J."/>
            <person name="Martinez Yerena J.A."/>
            <person name="Hrouzek P."/>
            <person name="Sobotka R."/>
            <person name="Henderson W.M."/>
            <person name="Schmieder P."/>
            <person name="Williams S.M."/>
            <person name="Lauderdale J.D."/>
            <person name="Wilde H.D."/>
            <person name="Gerrin W."/>
            <person name="Kust A."/>
            <person name="Washington J.W."/>
            <person name="Wagner C."/>
            <person name="Geier B."/>
            <person name="Liebeke M."/>
            <person name="Enke H."/>
            <person name="Niedermeyer T.H.J."/>
            <person name="Wilde S.B."/>
        </authorList>
    </citation>
    <scope>NUCLEOTIDE SEQUENCE [LARGE SCALE GENOMIC DNA]</scope>
    <source>
        <strain evidence="6">Thurmond2011</strain>
    </source>
</reference>
<gene>
    <name evidence="5" type="ORF">G7B40_037225</name>
</gene>
<feature type="domain" description="Protein kinase" evidence="4">
    <location>
        <begin position="15"/>
        <end position="278"/>
    </location>
</feature>
<dbReference type="InterPro" id="IPR005532">
    <property type="entry name" value="SUMF_dom"/>
</dbReference>
<keyword evidence="6" id="KW-1185">Reference proteome</keyword>
<dbReference type="PROSITE" id="PS00107">
    <property type="entry name" value="PROTEIN_KINASE_ATP"/>
    <property type="match status" value="1"/>
</dbReference>
<dbReference type="SUPFAM" id="SSF56112">
    <property type="entry name" value="Protein kinase-like (PK-like)"/>
    <property type="match status" value="1"/>
</dbReference>
<keyword evidence="5" id="KW-0808">Transferase</keyword>
<feature type="binding site" evidence="3">
    <location>
        <position position="44"/>
    </location>
    <ligand>
        <name>ATP</name>
        <dbReference type="ChEBI" id="CHEBI:30616"/>
    </ligand>
</feature>
<keyword evidence="1 3" id="KW-0547">Nucleotide-binding</keyword>
<evidence type="ECO:0000256" key="3">
    <source>
        <dbReference type="PROSITE-ProRule" id="PRU10141"/>
    </source>
</evidence>
<proteinExistence type="predicted"/>
<dbReference type="SUPFAM" id="SSF56436">
    <property type="entry name" value="C-type lectin-like"/>
    <property type="match status" value="1"/>
</dbReference>
<dbReference type="PANTHER" id="PTHR23150:SF19">
    <property type="entry name" value="FORMYLGLYCINE-GENERATING ENZYME"/>
    <property type="match status" value="1"/>
</dbReference>
<dbReference type="GO" id="GO:0005524">
    <property type="term" value="F:ATP binding"/>
    <property type="evidence" value="ECO:0007669"/>
    <property type="project" value="UniProtKB-UniRule"/>
</dbReference>
<dbReference type="Pfam" id="PF00069">
    <property type="entry name" value="Pkinase"/>
    <property type="match status" value="1"/>
</dbReference>
<dbReference type="SMART" id="SM00220">
    <property type="entry name" value="S_TKc"/>
    <property type="match status" value="1"/>
</dbReference>
<protein>
    <submittedName>
        <fullName evidence="5">Bifunctional serine/threonine-protein kinase/formylglycine-generating enzyme family protein</fullName>
    </submittedName>
</protein>
<evidence type="ECO:0000259" key="4">
    <source>
        <dbReference type="PROSITE" id="PS50011"/>
    </source>
</evidence>
<dbReference type="Pfam" id="PF03781">
    <property type="entry name" value="FGE-sulfatase"/>
    <property type="match status" value="1"/>
</dbReference>
<dbReference type="RefSeq" id="WP_208341515.1">
    <property type="nucleotide sequence ID" value="NZ_CAWQFN010000908.1"/>
</dbReference>
<comment type="caution">
    <text evidence="5">The sequence shown here is derived from an EMBL/GenBank/DDBJ whole genome shotgun (WGS) entry which is preliminary data.</text>
</comment>
<evidence type="ECO:0000256" key="1">
    <source>
        <dbReference type="ARBA" id="ARBA00022741"/>
    </source>
</evidence>
<dbReference type="PROSITE" id="PS50011">
    <property type="entry name" value="PROTEIN_KINASE_DOM"/>
    <property type="match status" value="1"/>
</dbReference>
<dbReference type="InterPro" id="IPR051043">
    <property type="entry name" value="Sulfatase_Mod_Factor_Kinase"/>
</dbReference>
<keyword evidence="5" id="KW-0418">Kinase</keyword>
<evidence type="ECO:0000256" key="2">
    <source>
        <dbReference type="ARBA" id="ARBA00022840"/>
    </source>
</evidence>
<evidence type="ECO:0000313" key="5">
    <source>
        <dbReference type="EMBL" id="MDR9900152.1"/>
    </source>
</evidence>
<keyword evidence="2 3" id="KW-0067">ATP-binding</keyword>
<evidence type="ECO:0000313" key="6">
    <source>
        <dbReference type="Proteomes" id="UP000667802"/>
    </source>
</evidence>
<dbReference type="InterPro" id="IPR008271">
    <property type="entry name" value="Ser/Thr_kinase_AS"/>
</dbReference>
<dbReference type="AlphaFoldDB" id="A0AAP5MD74"/>
<sequence>MKLWTPNQSVKNGRFVIQKVLGGGGFGVTYSAVEQRSGKLCAIKTLNPLHQNEENFPEKQEKFVNEAIKLASCQHPHIVKVYEVIQEEGMWGMVMEYIEGEDLGVYVDKHGFLSETEALRYIDQVGQALEYVHKQGFLHRDIKPNNIILRSQRTEAVLIDFGLAREFTIGKTLSMTSARTEGYAPIEQYERQGRFTAATDVYALAATLYALVTGVVPFPSNYRKYAELPPPKQHNPEISDRVNDAIMTGMGIEQQDRPQTVREFRELLGVVKTPEPRFGFEVVIVNSRGEIINRESKQAKYYSEELGNGITLEMVEIKAGRFTMGAPETEEGSRETERPQHEVTVQDFFMGKYPVTQAQWREVAGLPQVNRELKPDPSHFKGENNPVERVSWYDAVEFCSRLSAKTKRTYRLPSEAEWEYGCRGGTKTPFHFGETITTDLANYHGIDWEKRGWLGSYALGTKGIYREKTTPVGSFGVANGYGLYDIHGNVWEWCADHWHNNYEGAPTDGTGWLDNDNYSHLRLLRGGSWFSYPGNCRSASRNFQIPAFVIYDFGFRVVCGGGAARTL</sequence>
<organism evidence="5 6">
    <name type="scientific">Aetokthonos hydrillicola Thurmond2011</name>
    <dbReference type="NCBI Taxonomy" id="2712845"/>
    <lineage>
        <taxon>Bacteria</taxon>
        <taxon>Bacillati</taxon>
        <taxon>Cyanobacteriota</taxon>
        <taxon>Cyanophyceae</taxon>
        <taxon>Nostocales</taxon>
        <taxon>Hapalosiphonaceae</taxon>
        <taxon>Aetokthonos</taxon>
    </lineage>
</organism>
<dbReference type="PANTHER" id="PTHR23150">
    <property type="entry name" value="SULFATASE MODIFYING FACTOR 1, 2"/>
    <property type="match status" value="1"/>
</dbReference>
<dbReference type="PROSITE" id="PS00108">
    <property type="entry name" value="PROTEIN_KINASE_ST"/>
    <property type="match status" value="1"/>
</dbReference>
<dbReference type="InterPro" id="IPR016187">
    <property type="entry name" value="CTDL_fold"/>
</dbReference>
<name>A0AAP5MD74_9CYAN</name>
<dbReference type="EMBL" id="JAALHA020000031">
    <property type="protein sequence ID" value="MDR9900152.1"/>
    <property type="molecule type" value="Genomic_DNA"/>
</dbReference>
<dbReference type="InterPro" id="IPR000719">
    <property type="entry name" value="Prot_kinase_dom"/>
</dbReference>
<dbReference type="Gene3D" id="3.90.1580.10">
    <property type="entry name" value="paralog of FGE (formylglycine-generating enzyme)"/>
    <property type="match status" value="1"/>
</dbReference>
<dbReference type="InterPro" id="IPR017441">
    <property type="entry name" value="Protein_kinase_ATP_BS"/>
</dbReference>
<accession>A0AAP5MD74</accession>
<dbReference type="GO" id="GO:0120147">
    <property type="term" value="F:formylglycine-generating oxidase activity"/>
    <property type="evidence" value="ECO:0007669"/>
    <property type="project" value="TreeGrafter"/>
</dbReference>
<dbReference type="InterPro" id="IPR042095">
    <property type="entry name" value="SUMF_sf"/>
</dbReference>
<dbReference type="CDD" id="cd14014">
    <property type="entry name" value="STKc_PknB_like"/>
    <property type="match status" value="1"/>
</dbReference>
<dbReference type="GO" id="GO:0004672">
    <property type="term" value="F:protein kinase activity"/>
    <property type="evidence" value="ECO:0007669"/>
    <property type="project" value="InterPro"/>
</dbReference>
<dbReference type="Gene3D" id="1.10.510.10">
    <property type="entry name" value="Transferase(Phosphotransferase) domain 1"/>
    <property type="match status" value="1"/>
</dbReference>